<dbReference type="Pfam" id="PF07494">
    <property type="entry name" value="Reg_prop"/>
    <property type="match status" value="6"/>
</dbReference>
<organism evidence="2 3">
    <name type="scientific">Desulfamplus magnetovallimortis</name>
    <dbReference type="NCBI Taxonomy" id="1246637"/>
    <lineage>
        <taxon>Bacteria</taxon>
        <taxon>Pseudomonadati</taxon>
        <taxon>Thermodesulfobacteriota</taxon>
        <taxon>Desulfobacteria</taxon>
        <taxon>Desulfobacterales</taxon>
        <taxon>Desulfobacteraceae</taxon>
        <taxon>Desulfamplus</taxon>
    </lineage>
</organism>
<keyword evidence="1" id="KW-0472">Membrane</keyword>
<keyword evidence="1" id="KW-0812">Transmembrane</keyword>
<keyword evidence="2" id="KW-0808">Transferase</keyword>
<dbReference type="InterPro" id="IPR001096">
    <property type="entry name" value="Peptidase_C13"/>
</dbReference>
<name>A0A1W1HEE2_9BACT</name>
<accession>A0A1W1HEE2</accession>
<evidence type="ECO:0000313" key="3">
    <source>
        <dbReference type="Proteomes" id="UP000191931"/>
    </source>
</evidence>
<dbReference type="EMBL" id="FWEV01000161">
    <property type="protein sequence ID" value="SLM30806.1"/>
    <property type="molecule type" value="Genomic_DNA"/>
</dbReference>
<evidence type="ECO:0000256" key="1">
    <source>
        <dbReference type="SAM" id="Phobius"/>
    </source>
</evidence>
<proteinExistence type="predicted"/>
<dbReference type="AlphaFoldDB" id="A0A1W1HEE2"/>
<evidence type="ECO:0000313" key="2">
    <source>
        <dbReference type="EMBL" id="SLM30806.1"/>
    </source>
</evidence>
<dbReference type="RefSeq" id="WP_080809352.1">
    <property type="nucleotide sequence ID" value="NZ_LT828566.1"/>
</dbReference>
<keyword evidence="3" id="KW-1185">Reference proteome</keyword>
<dbReference type="GO" id="GO:0006508">
    <property type="term" value="P:proteolysis"/>
    <property type="evidence" value="ECO:0007669"/>
    <property type="project" value="InterPro"/>
</dbReference>
<dbReference type="SUPFAM" id="SSF63829">
    <property type="entry name" value="Calcium-dependent phosphotriesterase"/>
    <property type="match status" value="3"/>
</dbReference>
<keyword evidence="1" id="KW-1133">Transmembrane helix</keyword>
<dbReference type="STRING" id="1246637.MTBBW1_2430002"/>
<feature type="transmembrane region" description="Helical" evidence="1">
    <location>
        <begin position="12"/>
        <end position="31"/>
    </location>
</feature>
<dbReference type="Pfam" id="PF01650">
    <property type="entry name" value="Peptidase_C13"/>
    <property type="match status" value="1"/>
</dbReference>
<dbReference type="Gene3D" id="3.40.50.1460">
    <property type="match status" value="1"/>
</dbReference>
<dbReference type="GO" id="GO:0008233">
    <property type="term" value="F:peptidase activity"/>
    <property type="evidence" value="ECO:0007669"/>
    <property type="project" value="InterPro"/>
</dbReference>
<dbReference type="Proteomes" id="UP000191931">
    <property type="component" value="Unassembled WGS sequence"/>
</dbReference>
<sequence>MHILKIDHWTRRFCMLSIIFVFIFSGMTVAWSGNLFIDPASPLVAVGEEITLSVTNASGDVRWFAFDGEIQGEGNTIVYHAPDSPMIAGVTAQDSAGNIGTVSVVVMEKEDVEERFLRENANWEIFTDRSSVKAILLSDDKETLWVGTEGGLEERNACTGELKRVYKNQDGLPYNNISALASDGSGGIWVGTYGGGLAHLSSQGSWEVFDQDSSCFPSNDITSLVSDGSGDIWVGTKGGLAHINSQGICEFFDTGNSDLPSYKVKSIALDGSGGIWVGTSGGLAHLNHQGIGTVFNQDNSDLPSNDIQSLVSDGLGGIWIGTWGGDIAHFNSQGNWVVIDDDSSDLTGNTAYSLIPNTTGKIWVATASGLANINSQGVGEVFDSRNSDLPSSTIYALSLDGSGGLWVGTDGGLAHFNSQGSWEIFDKERSDLPCNDIYALLLYGLGGLWVGTDGGGLAHLSSQGNWTRFNEDNSDLPSNNIESIASDDSGGLWVGTLSTGLAHLNSQGNWTLFNEDNSDLPSNHNITSLVSDGSGGIWVGTLTSGLSHLNAQGNGTCFNEDNSDLPRNWVSGLISDGSGGVWVDTYNRGVVHITSQDKCTVFNEDNSDLPDDDVRSILLEDSGGIWFGTNYGLAHLSFQDRWTVFYESNSDLPNNHVYSLVSDGSGGIWMETFTGLAHLNSQGNWTAFDEDNSDLVDNHDVSVLVSDGALGIWVGTEAAGLAHLTYSSGTINNEQYLTGKRAAIIVSGGGNTDDNMLWDSTEKISNYTYKMLNRRGFLNTDIYYISPKQWADFNGDGLDDNIVDAPDPARPLVVEDIQAAFDWAKERGELNQPLYIFFTDHGGNNRLQLANGVYIEAAELKQMLDDYQQSTGNKVIFVIDACHSGTLVESLAAPDRAIISSTDDGLAYFDRYDDQSFTYFLTKGLFKGMNYLEAFHYAESKQKKLLGKLSDYATVAGDNPGDLSQEPQYDDTGDGVYVVAEEGEWLKKVSINGNVTVGDITLQVEPVTASGIISANSALDGDAKILKAKATLVEGRVKSVWAVIHPPRMDIIVDDTGIPLLPFPRAQLRESESENQIWEGSYDGFIYNGEYDVTFYAEDNSGFIENSDTITLTVTGGLALPDRASVELGISSNTIQSTDLEPGSFSLSVTEKLSYGYDLYVGIFFPDGRFVTFDGSNNYNDEWYRIEKWWPVNREQGRGVTVLDDVDMLKNLPVGEYQVYAVLAPENENILNTVSNWVWDFAGFKVQ</sequence>
<protein>
    <submittedName>
        <fullName evidence="2">Two-component system sensor histidine kinase/response regulator</fullName>
    </submittedName>
</protein>
<dbReference type="InterPro" id="IPR015943">
    <property type="entry name" value="WD40/YVTN_repeat-like_dom_sf"/>
</dbReference>
<gene>
    <name evidence="2" type="ORF">MTBBW1_2430002</name>
</gene>
<dbReference type="InterPro" id="IPR011110">
    <property type="entry name" value="Reg_prop"/>
</dbReference>
<keyword evidence="2" id="KW-0418">Kinase</keyword>
<dbReference type="GO" id="GO:0016301">
    <property type="term" value="F:kinase activity"/>
    <property type="evidence" value="ECO:0007669"/>
    <property type="project" value="UniProtKB-KW"/>
</dbReference>
<dbReference type="Gene3D" id="2.130.10.10">
    <property type="entry name" value="YVTN repeat-like/Quinoprotein amine dehydrogenase"/>
    <property type="match status" value="4"/>
</dbReference>
<dbReference type="OrthoDB" id="9778496at2"/>
<reference evidence="2 3" key="1">
    <citation type="submission" date="2017-03" db="EMBL/GenBank/DDBJ databases">
        <authorList>
            <person name="Afonso C.L."/>
            <person name="Miller P.J."/>
            <person name="Scott M.A."/>
            <person name="Spackman E."/>
            <person name="Goraichik I."/>
            <person name="Dimitrov K.M."/>
            <person name="Suarez D.L."/>
            <person name="Swayne D.E."/>
        </authorList>
    </citation>
    <scope>NUCLEOTIDE SEQUENCE [LARGE SCALE GENOMIC DNA]</scope>
    <source>
        <strain evidence="2">PRJEB14757</strain>
    </source>
</reference>